<organism evidence="3 4">
    <name type="scientific">Marinactinospora rubrisoli</name>
    <dbReference type="NCBI Taxonomy" id="2715399"/>
    <lineage>
        <taxon>Bacteria</taxon>
        <taxon>Bacillati</taxon>
        <taxon>Actinomycetota</taxon>
        <taxon>Actinomycetes</taxon>
        <taxon>Streptosporangiales</taxon>
        <taxon>Nocardiopsidaceae</taxon>
        <taxon>Marinactinospora</taxon>
    </lineage>
</organism>
<evidence type="ECO:0000313" key="3">
    <source>
        <dbReference type="EMBL" id="MFC7329970.1"/>
    </source>
</evidence>
<proteinExistence type="predicted"/>
<dbReference type="Proteomes" id="UP001596540">
    <property type="component" value="Unassembled WGS sequence"/>
</dbReference>
<feature type="transmembrane region" description="Helical" evidence="2">
    <location>
        <begin position="86"/>
        <end position="107"/>
    </location>
</feature>
<feature type="compositionally biased region" description="Low complexity" evidence="1">
    <location>
        <begin position="1"/>
        <end position="21"/>
    </location>
</feature>
<feature type="region of interest" description="Disordered" evidence="1">
    <location>
        <begin position="1"/>
        <end position="33"/>
    </location>
</feature>
<evidence type="ECO:0000256" key="1">
    <source>
        <dbReference type="SAM" id="MobiDB-lite"/>
    </source>
</evidence>
<comment type="caution">
    <text evidence="3">The sequence shown here is derived from an EMBL/GenBank/DDBJ whole genome shotgun (WGS) entry which is preliminary data.</text>
</comment>
<evidence type="ECO:0008006" key="5">
    <source>
        <dbReference type="Google" id="ProtNLM"/>
    </source>
</evidence>
<dbReference type="RefSeq" id="WP_379872611.1">
    <property type="nucleotide sequence ID" value="NZ_JBHTBH010000009.1"/>
</dbReference>
<evidence type="ECO:0000313" key="4">
    <source>
        <dbReference type="Proteomes" id="UP001596540"/>
    </source>
</evidence>
<reference evidence="4" key="1">
    <citation type="journal article" date="2019" name="Int. J. Syst. Evol. Microbiol.">
        <title>The Global Catalogue of Microorganisms (GCM) 10K type strain sequencing project: providing services to taxonomists for standard genome sequencing and annotation.</title>
        <authorList>
            <consortium name="The Broad Institute Genomics Platform"/>
            <consortium name="The Broad Institute Genome Sequencing Center for Infectious Disease"/>
            <person name="Wu L."/>
            <person name="Ma J."/>
        </authorList>
    </citation>
    <scope>NUCLEOTIDE SEQUENCE [LARGE SCALE GENOMIC DNA]</scope>
    <source>
        <strain evidence="4">CGMCC 4.7382</strain>
    </source>
</reference>
<feature type="transmembrane region" description="Helical" evidence="2">
    <location>
        <begin position="157"/>
        <end position="179"/>
    </location>
</feature>
<name>A0ABW2KLC9_9ACTN</name>
<accession>A0ABW2KLC9</accession>
<feature type="transmembrane region" description="Helical" evidence="2">
    <location>
        <begin position="40"/>
        <end position="66"/>
    </location>
</feature>
<sequence length="191" mass="19692">MSTGAPGRPVAAVRAAATGRPAPRRDGPRLPRGARRTLNCVHAVISTAWLGAHAAVVVLLAIGLAADTPERAGTGYGAAEMLMTGFTRPAGFAALATGLLLAVTTPWGLFRHYWVFGKLLLTAALVVGGNLSLTPAVRAMAAATEGGTVLPPSDERLALLVPLCVSLGFLVAATVLSLLKPFGRVRWRQPG</sequence>
<dbReference type="EMBL" id="JBHTBH010000009">
    <property type="protein sequence ID" value="MFC7329970.1"/>
    <property type="molecule type" value="Genomic_DNA"/>
</dbReference>
<keyword evidence="2" id="KW-0812">Transmembrane</keyword>
<keyword evidence="2" id="KW-1133">Transmembrane helix</keyword>
<evidence type="ECO:0000256" key="2">
    <source>
        <dbReference type="SAM" id="Phobius"/>
    </source>
</evidence>
<keyword evidence="4" id="KW-1185">Reference proteome</keyword>
<feature type="transmembrane region" description="Helical" evidence="2">
    <location>
        <begin position="119"/>
        <end position="137"/>
    </location>
</feature>
<keyword evidence="2" id="KW-0472">Membrane</keyword>
<protein>
    <recommendedName>
        <fullName evidence="5">DUF2269 domain-containing protein</fullName>
    </recommendedName>
</protein>
<gene>
    <name evidence="3" type="ORF">ACFQRF_19740</name>
</gene>